<reference evidence="1 2" key="2">
    <citation type="submission" date="2024-11" db="EMBL/GenBank/DDBJ databases">
        <title>Using genomics to understand microbial adaptation to soil warming.</title>
        <authorList>
            <person name="Deangelis K.M. PhD."/>
        </authorList>
    </citation>
    <scope>NUCLEOTIDE SEQUENCE [LARGE SCALE GENOMIC DNA]</scope>
    <source>
        <strain evidence="1 2">GAS97</strain>
    </source>
</reference>
<evidence type="ECO:0000313" key="1">
    <source>
        <dbReference type="EMBL" id="MFK4448497.1"/>
    </source>
</evidence>
<keyword evidence="2" id="KW-1185">Reference proteome</keyword>
<organism evidence="1 2">
    <name type="scientific">Caballeronia udeis</name>
    <dbReference type="NCBI Taxonomy" id="1232866"/>
    <lineage>
        <taxon>Bacteria</taxon>
        <taxon>Pseudomonadati</taxon>
        <taxon>Pseudomonadota</taxon>
        <taxon>Betaproteobacteria</taxon>
        <taxon>Burkholderiales</taxon>
        <taxon>Burkholderiaceae</taxon>
        <taxon>Caballeronia</taxon>
    </lineage>
</organism>
<accession>A0ABW8N3N7</accession>
<gene>
    <name evidence="1" type="ORF">ABH943_008541</name>
</gene>
<sequence length="138" mass="14579">MMIAESTSSAPQPSRALVRALLNALIDRLRAEPIYASRQGDGLPGWHPVAADCHDNADRWVALGAGDEAVRGWLHEPLHGLPHRFVAHSVVRPAAADPIDLVDVTLVASAPALANELQVFVSPPAIDISTDGTPMGIS</sequence>
<protein>
    <submittedName>
        <fullName evidence="1">Uncharacterized protein</fullName>
    </submittedName>
</protein>
<proteinExistence type="predicted"/>
<evidence type="ECO:0000313" key="2">
    <source>
        <dbReference type="Proteomes" id="UP001620514"/>
    </source>
</evidence>
<dbReference type="Proteomes" id="UP001620514">
    <property type="component" value="Unassembled WGS sequence"/>
</dbReference>
<comment type="caution">
    <text evidence="1">The sequence shown here is derived from an EMBL/GenBank/DDBJ whole genome shotgun (WGS) entry which is preliminary data.</text>
</comment>
<dbReference type="EMBL" id="JBIYDN010000052">
    <property type="protein sequence ID" value="MFK4448497.1"/>
    <property type="molecule type" value="Genomic_DNA"/>
</dbReference>
<dbReference type="RefSeq" id="WP_404614840.1">
    <property type="nucleotide sequence ID" value="NZ_JBIYDN010000052.1"/>
</dbReference>
<name>A0ABW8N3N7_9BURK</name>
<reference evidence="1 2" key="1">
    <citation type="submission" date="2024-10" db="EMBL/GenBank/DDBJ databases">
        <authorList>
            <person name="Deangelis K."/>
            <person name="Huntemann M."/>
            <person name="Clum A."/>
            <person name="Wang J."/>
            <person name="Palaniappan K."/>
            <person name="Ritter S."/>
            <person name="Chen I.-M."/>
            <person name="Stamatis D."/>
            <person name="Reddy T."/>
            <person name="O'Malley R."/>
            <person name="Daum C."/>
            <person name="Ng V."/>
            <person name="Ivanova N."/>
            <person name="Kyrpides N."/>
            <person name="Woyke T."/>
        </authorList>
    </citation>
    <scope>NUCLEOTIDE SEQUENCE [LARGE SCALE GENOMIC DNA]</scope>
    <source>
        <strain evidence="1 2">GAS97</strain>
    </source>
</reference>